<dbReference type="InterPro" id="IPR003760">
    <property type="entry name" value="PnrA-like"/>
</dbReference>
<dbReference type="PANTHER" id="PTHR34296">
    <property type="entry name" value="TRANSCRIPTIONAL ACTIVATOR PROTEIN MED"/>
    <property type="match status" value="1"/>
</dbReference>
<dbReference type="RefSeq" id="WP_017052443.1">
    <property type="nucleotide sequence ID" value="NZ_AJYW02000307.1"/>
</dbReference>
<evidence type="ECO:0000256" key="3">
    <source>
        <dbReference type="ARBA" id="ARBA00022729"/>
    </source>
</evidence>
<gene>
    <name evidence="8" type="ORF">A130_08790</name>
</gene>
<evidence type="ECO:0000256" key="1">
    <source>
        <dbReference type="ARBA" id="ARBA00004236"/>
    </source>
</evidence>
<keyword evidence="9" id="KW-1185">Reference proteome</keyword>
<dbReference type="GO" id="GO:0005886">
    <property type="term" value="C:plasma membrane"/>
    <property type="evidence" value="ECO:0007669"/>
    <property type="project" value="UniProtKB-SubCell"/>
</dbReference>
<evidence type="ECO:0000313" key="8">
    <source>
        <dbReference type="EMBL" id="OEE70682.1"/>
    </source>
</evidence>
<comment type="subcellular location">
    <subcellularLocation>
        <location evidence="1">Cell membrane</location>
    </subcellularLocation>
</comment>
<dbReference type="AlphaFoldDB" id="A0A1E5CM65"/>
<keyword evidence="2" id="KW-1003">Cell membrane</keyword>
<proteinExistence type="predicted"/>
<dbReference type="Gene3D" id="3.40.50.2300">
    <property type="match status" value="2"/>
</dbReference>
<reference evidence="8 9" key="1">
    <citation type="journal article" date="2012" name="Science">
        <title>Ecological populations of bacteria act as socially cohesive units of antibiotic production and resistance.</title>
        <authorList>
            <person name="Cordero O.X."/>
            <person name="Wildschutte H."/>
            <person name="Kirkup B."/>
            <person name="Proehl S."/>
            <person name="Ngo L."/>
            <person name="Hussain F."/>
            <person name="Le Roux F."/>
            <person name="Mincer T."/>
            <person name="Polz M.F."/>
        </authorList>
    </citation>
    <scope>NUCLEOTIDE SEQUENCE [LARGE SCALE GENOMIC DNA]</scope>
    <source>
        <strain evidence="8 9">FF-238</strain>
    </source>
</reference>
<dbReference type="Proteomes" id="UP000094165">
    <property type="component" value="Unassembled WGS sequence"/>
</dbReference>
<sequence>MAKKILGLTAALLTSHALAAHDELKPLVLFQGKLDEGTYLHMIDRGITRFEEVSLIPVTRKRLERDNEAYLSELRKNAEQGYSPIIVQDANSLEHFDQVANNYPSTRFISLDVAFDVPNILGLTFNHAEGAYVIGYAAGLKTTTNKVGFIGGLDIPVIENFRCGYELGLKKANPTATLSTDYINTGAFSWDDSATAKRLAETMTSNDVDVIFPVAGFASQAVMETMKNTEGGFSFGIDYDYSSKYPNTVVASLEKRADRAIFAALMLLKNDIWNSNEKRFGIKQGIINIIINQNNSNLSDDEKEQINDVLVKLKGKNNSVTREISTLCQI</sequence>
<organism evidence="8 9">
    <name type="scientific">Vibrio genomosp. F6 str. FF-238</name>
    <dbReference type="NCBI Taxonomy" id="1191298"/>
    <lineage>
        <taxon>Bacteria</taxon>
        <taxon>Pseudomonadati</taxon>
        <taxon>Pseudomonadota</taxon>
        <taxon>Gammaproteobacteria</taxon>
        <taxon>Vibrionales</taxon>
        <taxon>Vibrionaceae</taxon>
        <taxon>Vibrio</taxon>
    </lineage>
</organism>
<feature type="domain" description="ABC transporter substrate-binding protein PnrA-like" evidence="7">
    <location>
        <begin position="28"/>
        <end position="308"/>
    </location>
</feature>
<dbReference type="InterPro" id="IPR050957">
    <property type="entry name" value="BMP_lipoprotein"/>
</dbReference>
<keyword evidence="3 6" id="KW-0732">Signal</keyword>
<protein>
    <submittedName>
        <fullName evidence="8">BMP family ABC transporter substrate-binding protein</fullName>
    </submittedName>
</protein>
<evidence type="ECO:0000256" key="2">
    <source>
        <dbReference type="ARBA" id="ARBA00022475"/>
    </source>
</evidence>
<keyword evidence="5" id="KW-0449">Lipoprotein</keyword>
<evidence type="ECO:0000256" key="4">
    <source>
        <dbReference type="ARBA" id="ARBA00023136"/>
    </source>
</evidence>
<evidence type="ECO:0000256" key="5">
    <source>
        <dbReference type="ARBA" id="ARBA00023288"/>
    </source>
</evidence>
<evidence type="ECO:0000259" key="7">
    <source>
        <dbReference type="Pfam" id="PF02608"/>
    </source>
</evidence>
<dbReference type="PANTHER" id="PTHR34296:SF2">
    <property type="entry name" value="ABC TRANSPORTER GUANOSINE-BINDING PROTEIN NUPN"/>
    <property type="match status" value="1"/>
</dbReference>
<name>A0A1E5CM65_9VIBR</name>
<comment type="caution">
    <text evidence="8">The sequence shown here is derived from an EMBL/GenBank/DDBJ whole genome shotgun (WGS) entry which is preliminary data.</text>
</comment>
<keyword evidence="4" id="KW-0472">Membrane</keyword>
<dbReference type="Pfam" id="PF02608">
    <property type="entry name" value="Bmp"/>
    <property type="match status" value="1"/>
</dbReference>
<accession>A0A1E5CM65</accession>
<dbReference type="EMBL" id="AJYW02000307">
    <property type="protein sequence ID" value="OEE70682.1"/>
    <property type="molecule type" value="Genomic_DNA"/>
</dbReference>
<feature type="chain" id="PRO_5009172963" evidence="6">
    <location>
        <begin position="20"/>
        <end position="330"/>
    </location>
</feature>
<evidence type="ECO:0000256" key="6">
    <source>
        <dbReference type="SAM" id="SignalP"/>
    </source>
</evidence>
<feature type="signal peptide" evidence="6">
    <location>
        <begin position="1"/>
        <end position="19"/>
    </location>
</feature>
<dbReference type="CDD" id="cd06354">
    <property type="entry name" value="PBP1_PrnA-like"/>
    <property type="match status" value="1"/>
</dbReference>
<evidence type="ECO:0000313" key="9">
    <source>
        <dbReference type="Proteomes" id="UP000094165"/>
    </source>
</evidence>